<proteinExistence type="predicted"/>
<reference evidence="4 5" key="1">
    <citation type="submission" date="2021-03" db="EMBL/GenBank/DDBJ databases">
        <title>Genomic Encyclopedia of Type Strains, Phase IV (KMG-IV): sequencing the most valuable type-strain genomes for metagenomic binning, comparative biology and taxonomic classification.</title>
        <authorList>
            <person name="Goeker M."/>
        </authorList>
    </citation>
    <scope>NUCLEOTIDE SEQUENCE [LARGE SCALE GENOMIC DNA]</scope>
    <source>
        <strain evidence="4 5">DSM 26427</strain>
    </source>
</reference>
<feature type="region of interest" description="Disordered" evidence="1">
    <location>
        <begin position="43"/>
        <end position="74"/>
    </location>
</feature>
<evidence type="ECO:0000259" key="3">
    <source>
        <dbReference type="PROSITE" id="PS51782"/>
    </source>
</evidence>
<dbReference type="PANTHER" id="PTHR34700">
    <property type="entry name" value="POTASSIUM BINDING PROTEIN KBP"/>
    <property type="match status" value="1"/>
</dbReference>
<dbReference type="CDD" id="cd00118">
    <property type="entry name" value="LysM"/>
    <property type="match status" value="1"/>
</dbReference>
<evidence type="ECO:0000313" key="5">
    <source>
        <dbReference type="Proteomes" id="UP000823786"/>
    </source>
</evidence>
<dbReference type="InterPro" id="IPR036779">
    <property type="entry name" value="LysM_dom_sf"/>
</dbReference>
<keyword evidence="2" id="KW-1133">Transmembrane helix</keyword>
<feature type="compositionally biased region" description="Basic and acidic residues" evidence="1">
    <location>
        <begin position="49"/>
        <end position="58"/>
    </location>
</feature>
<feature type="compositionally biased region" description="Low complexity" evidence="1">
    <location>
        <begin position="526"/>
        <end position="555"/>
    </location>
</feature>
<keyword evidence="5" id="KW-1185">Reference proteome</keyword>
<feature type="region of interest" description="Disordered" evidence="1">
    <location>
        <begin position="475"/>
        <end position="571"/>
    </location>
</feature>
<keyword evidence="2" id="KW-0472">Membrane</keyword>
<dbReference type="Proteomes" id="UP000823786">
    <property type="component" value="Unassembled WGS sequence"/>
</dbReference>
<feature type="transmembrane region" description="Helical" evidence="2">
    <location>
        <begin position="7"/>
        <end position="26"/>
    </location>
</feature>
<accession>A0ABS4ES07</accession>
<feature type="domain" description="LysM" evidence="3">
    <location>
        <begin position="572"/>
        <end position="621"/>
    </location>
</feature>
<dbReference type="Pfam" id="PF01476">
    <property type="entry name" value="LysM"/>
    <property type="match status" value="1"/>
</dbReference>
<feature type="compositionally biased region" description="Low complexity" evidence="1">
    <location>
        <begin position="485"/>
        <end position="507"/>
    </location>
</feature>
<dbReference type="PROSITE" id="PS51782">
    <property type="entry name" value="LYSM"/>
    <property type="match status" value="1"/>
</dbReference>
<evidence type="ECO:0000256" key="1">
    <source>
        <dbReference type="SAM" id="MobiDB-lite"/>
    </source>
</evidence>
<gene>
    <name evidence="4" type="ORF">J2Z75_004239</name>
</gene>
<sequence length="643" mass="64771">MMKNKAGWVALIVLAIASLLMIFFVMPNINGNKDKVAADATAESPAKLADTKPADAKSARPTAESDVASATATDAKPADPAAAWAVPGFDVLRVEPDGSTVIAGRAQPNTKLEIVNGETVVGTADVGVTGDFAAIFDKPLPAGDYQLTLRSVGENGVTKSSEEVATVSIPKDKTGELLAMVSKPGEASRIITKPVAEATAQAADAKPGDAKTADTAAAAGEVAKVEPAPGASAIATDTAKPADTAAAAQAPATGDAAAIPATGDTSGVAVSAVEIEGKKIFVAGNAKAGALVRIYADDALVGETKADAQGRFVVDGTIDLPVGNHTIRADMMGADGSKVELRAAVPFDRPAGDQVAAVAQGNAQGSVVPFEGGSFDGLRMEATKALSLLKGLFADGKVPTAEELAAARSATEIALKSLADFKVADNLDASVKEMAAKTAKAATDALALLKALPQDAASVSASLGRIEAAVGSALMPRTDGAGNNAVAAETTTPAPAGDNAAASATPAEGDVAKPATETAGKPAVESATPSAESGAAATATDNAAATTASPATGQAVAEPETVQQAPLKQSKTSVIIRRGDTLWQISRRVYGAGVRYTTIYLANEDQITNPDRILPGQIFGVPDKAMSEAESEEIHRKHVKHLP</sequence>
<dbReference type="RefSeq" id="WP_209854723.1">
    <property type="nucleotide sequence ID" value="NZ_JAGGJV010000008.1"/>
</dbReference>
<feature type="compositionally biased region" description="Polar residues" evidence="1">
    <location>
        <begin position="561"/>
        <end position="571"/>
    </location>
</feature>
<dbReference type="Gene3D" id="3.10.350.10">
    <property type="entry name" value="LysM domain"/>
    <property type="match status" value="1"/>
</dbReference>
<protein>
    <submittedName>
        <fullName evidence="4">Nucleoid-associated protein YgaU</fullName>
    </submittedName>
</protein>
<name>A0ABS4ES07_9HYPH</name>
<dbReference type="EMBL" id="JAGGJV010000008">
    <property type="protein sequence ID" value="MBP1860718.1"/>
    <property type="molecule type" value="Genomic_DNA"/>
</dbReference>
<dbReference type="PANTHER" id="PTHR34700:SF4">
    <property type="entry name" value="PHAGE-LIKE ELEMENT PBSX PROTEIN XKDP"/>
    <property type="match status" value="1"/>
</dbReference>
<dbReference type="InterPro" id="IPR018392">
    <property type="entry name" value="LysM"/>
</dbReference>
<comment type="caution">
    <text evidence="4">The sequence shown here is derived from an EMBL/GenBank/DDBJ whole genome shotgun (WGS) entry which is preliminary data.</text>
</comment>
<evidence type="ECO:0000313" key="4">
    <source>
        <dbReference type="EMBL" id="MBP1860718.1"/>
    </source>
</evidence>
<dbReference type="InterPro" id="IPR052196">
    <property type="entry name" value="Bact_Kbp"/>
</dbReference>
<keyword evidence="2" id="KW-0812">Transmembrane</keyword>
<organism evidence="4 5">
    <name type="scientific">Rhizobium herbae</name>
    <dbReference type="NCBI Taxonomy" id="508661"/>
    <lineage>
        <taxon>Bacteria</taxon>
        <taxon>Pseudomonadati</taxon>
        <taxon>Pseudomonadota</taxon>
        <taxon>Alphaproteobacteria</taxon>
        <taxon>Hyphomicrobiales</taxon>
        <taxon>Rhizobiaceae</taxon>
        <taxon>Rhizobium/Agrobacterium group</taxon>
        <taxon>Rhizobium</taxon>
    </lineage>
</organism>
<evidence type="ECO:0000256" key="2">
    <source>
        <dbReference type="SAM" id="Phobius"/>
    </source>
</evidence>